<evidence type="ECO:0000259" key="14">
    <source>
        <dbReference type="PROSITE" id="PS50887"/>
    </source>
</evidence>
<feature type="domain" description="GGDEF" evidence="14">
    <location>
        <begin position="1482"/>
        <end position="1614"/>
    </location>
</feature>
<feature type="domain" description="CBS" evidence="15">
    <location>
        <begin position="17"/>
        <end position="95"/>
    </location>
</feature>
<feature type="domain" description="PAS" evidence="12">
    <location>
        <begin position="1009"/>
        <end position="1057"/>
    </location>
</feature>
<organism evidence="16 17">
    <name type="scientific">Lyngbya aestuarii BL J</name>
    <dbReference type="NCBI Taxonomy" id="1348334"/>
    <lineage>
        <taxon>Bacteria</taxon>
        <taxon>Bacillati</taxon>
        <taxon>Cyanobacteriota</taxon>
        <taxon>Cyanophyceae</taxon>
        <taxon>Oscillatoriophycideae</taxon>
        <taxon>Oscillatoriales</taxon>
        <taxon>Microcoleaceae</taxon>
        <taxon>Lyngbya</taxon>
    </lineage>
</organism>
<keyword evidence="10" id="KW-0129">CBS domain</keyword>
<evidence type="ECO:0000313" key="16">
    <source>
        <dbReference type="EMBL" id="ERT08775.1"/>
    </source>
</evidence>
<dbReference type="CDD" id="cd17774">
    <property type="entry name" value="CBS_two-component_sensor_histidine_kinase_repeat2"/>
    <property type="match status" value="1"/>
</dbReference>
<dbReference type="InterPro" id="IPR001610">
    <property type="entry name" value="PAC"/>
</dbReference>
<dbReference type="PROSITE" id="PS50112">
    <property type="entry name" value="PAS"/>
    <property type="match status" value="4"/>
</dbReference>
<dbReference type="InterPro" id="IPR029016">
    <property type="entry name" value="GAF-like_dom_sf"/>
</dbReference>
<evidence type="ECO:0000256" key="6">
    <source>
        <dbReference type="ARBA" id="ARBA00022737"/>
    </source>
</evidence>
<dbReference type="PROSITE" id="PS50113">
    <property type="entry name" value="PAC"/>
    <property type="match status" value="5"/>
</dbReference>
<evidence type="ECO:0000256" key="7">
    <source>
        <dbReference type="ARBA" id="ARBA00022741"/>
    </source>
</evidence>
<dbReference type="Gene3D" id="2.10.70.100">
    <property type="match status" value="1"/>
</dbReference>
<dbReference type="GO" id="GO:0005886">
    <property type="term" value="C:plasma membrane"/>
    <property type="evidence" value="ECO:0007669"/>
    <property type="project" value="UniProtKB-SubCell"/>
</dbReference>
<dbReference type="NCBIfam" id="TIGR00254">
    <property type="entry name" value="GGDEF"/>
    <property type="match status" value="1"/>
</dbReference>
<dbReference type="Pfam" id="PF13188">
    <property type="entry name" value="PAS_8"/>
    <property type="match status" value="1"/>
</dbReference>
<feature type="domain" description="CBS" evidence="15">
    <location>
        <begin position="169"/>
        <end position="229"/>
    </location>
</feature>
<comment type="subcellular location">
    <subcellularLocation>
        <location evidence="1">Cell inner membrane</location>
        <topology evidence="1">Multi-pass membrane protein</topology>
    </subcellularLocation>
</comment>
<evidence type="ECO:0000256" key="11">
    <source>
        <dbReference type="SAM" id="Coils"/>
    </source>
</evidence>
<evidence type="ECO:0000256" key="2">
    <source>
        <dbReference type="ARBA" id="ARBA00022475"/>
    </source>
</evidence>
<keyword evidence="17" id="KW-1185">Reference proteome</keyword>
<dbReference type="CDD" id="cd00130">
    <property type="entry name" value="PAS"/>
    <property type="match status" value="4"/>
</dbReference>
<dbReference type="InterPro" id="IPR013655">
    <property type="entry name" value="PAS_fold_3"/>
</dbReference>
<evidence type="ECO:0000256" key="4">
    <source>
        <dbReference type="ARBA" id="ARBA00022679"/>
    </source>
</evidence>
<keyword evidence="7" id="KW-0547">Nucleotide-binding</keyword>
<dbReference type="GO" id="GO:0000166">
    <property type="term" value="F:nucleotide binding"/>
    <property type="evidence" value="ECO:0007669"/>
    <property type="project" value="UniProtKB-KW"/>
</dbReference>
<dbReference type="InterPro" id="IPR013656">
    <property type="entry name" value="PAS_4"/>
</dbReference>
<dbReference type="Pfam" id="PF08448">
    <property type="entry name" value="PAS_4"/>
    <property type="match status" value="2"/>
</dbReference>
<dbReference type="SUPFAM" id="SSF55073">
    <property type="entry name" value="Nucleotide cyclase"/>
    <property type="match status" value="1"/>
</dbReference>
<keyword evidence="8" id="KW-1133">Transmembrane helix</keyword>
<keyword evidence="3" id="KW-0997">Cell inner membrane</keyword>
<dbReference type="InterPro" id="IPR043128">
    <property type="entry name" value="Rev_trsase/Diguanyl_cyclase"/>
</dbReference>
<dbReference type="Pfam" id="PF13426">
    <property type="entry name" value="PAS_9"/>
    <property type="match status" value="1"/>
</dbReference>
<evidence type="ECO:0000259" key="13">
    <source>
        <dbReference type="PROSITE" id="PS50113"/>
    </source>
</evidence>
<dbReference type="PROSITE" id="PS50887">
    <property type="entry name" value="GGDEF"/>
    <property type="match status" value="1"/>
</dbReference>
<dbReference type="OrthoDB" id="433883at2"/>
<dbReference type="Pfam" id="PF00571">
    <property type="entry name" value="CBS"/>
    <property type="match status" value="4"/>
</dbReference>
<feature type="domain" description="PAC" evidence="13">
    <location>
        <begin position="956"/>
        <end position="1008"/>
    </location>
</feature>
<keyword evidence="11" id="KW-0175">Coiled coil</keyword>
<dbReference type="Proteomes" id="UP000017127">
    <property type="component" value="Unassembled WGS sequence"/>
</dbReference>
<dbReference type="InterPro" id="IPR003018">
    <property type="entry name" value="GAF"/>
</dbReference>
<dbReference type="Gene3D" id="3.30.70.270">
    <property type="match status" value="1"/>
</dbReference>
<keyword evidence="6" id="KW-0677">Repeat</keyword>
<dbReference type="NCBIfam" id="TIGR00229">
    <property type="entry name" value="sensory_box"/>
    <property type="match status" value="5"/>
</dbReference>
<dbReference type="SUPFAM" id="SSF55785">
    <property type="entry name" value="PYP-like sensor domain (PAS domain)"/>
    <property type="match status" value="7"/>
</dbReference>
<protein>
    <submittedName>
        <fullName evidence="16">Diguanylate cyclase domain protein</fullName>
    </submittedName>
</protein>
<dbReference type="InterPro" id="IPR000700">
    <property type="entry name" value="PAS-assoc_C"/>
</dbReference>
<keyword evidence="4" id="KW-0808">Transferase</keyword>
<dbReference type="Gene3D" id="3.10.580.10">
    <property type="entry name" value="CBS-domain"/>
    <property type="match status" value="2"/>
</dbReference>
<feature type="domain" description="CBS" evidence="15">
    <location>
        <begin position="102"/>
        <end position="162"/>
    </location>
</feature>
<dbReference type="SUPFAM" id="SSF55781">
    <property type="entry name" value="GAF domain-like"/>
    <property type="match status" value="1"/>
</dbReference>
<dbReference type="PANTHER" id="PTHR44757">
    <property type="entry name" value="DIGUANYLATE CYCLASE DGCP"/>
    <property type="match status" value="1"/>
</dbReference>
<dbReference type="InterPro" id="IPR029787">
    <property type="entry name" value="Nucleotide_cyclase"/>
</dbReference>
<evidence type="ECO:0000313" key="17">
    <source>
        <dbReference type="Proteomes" id="UP000017127"/>
    </source>
</evidence>
<feature type="domain" description="PAS" evidence="12">
    <location>
        <begin position="879"/>
        <end position="953"/>
    </location>
</feature>
<dbReference type="PANTHER" id="PTHR44757:SF2">
    <property type="entry name" value="BIOFILM ARCHITECTURE MAINTENANCE PROTEIN MBAA"/>
    <property type="match status" value="1"/>
</dbReference>
<dbReference type="SMART" id="SM00116">
    <property type="entry name" value="CBS"/>
    <property type="match status" value="4"/>
</dbReference>
<sequence>MPASSLSRFDSCLDAAINPNPLKVSPQTPLCEVIALMSQVRQSCSLPTPRRISTDNLIQDGRASCVLVMEDSRLVGIVTQRDIVRCIATGIVDDPVSVSSIMTTPPITLKRSQFHNLFTAINFLRQHRIRHLPIVSDRQQVEGLVTLESLRSCLRPLDLLQLRRVEEVMSPEVIYASPNVTVKQVAQQLAEYKISCIVIVEKIANNQLQPLGMITEGDMVQFQALGLDDHIRVDQIMDQPLKLLHPDDNLWEAHQQMQQQQVHHLVVGTETGVISGIVTQTSILHALDPMEMYTVIQMLQQQVRQLQSQRVEHLTRQPRQQVTVNLMPEQDLNAAIVETISSLVVVLDRQGRIVRFNQACEVLTGYSFAEVRDQVFWEIFLSPQQQQQVKTCFQNLETSGFPSQQELFWQTKGLQARIISHYNRTLFDAAGQVEYVILTGEDITHCRQTENALKTAEENYRHLTEELEHQVHQRTEKLTQEIAEYRCQEIELKWEKERLKFLLCLSPAIIYSCHYKSYKTTFISENIQTILGYQSEDFLSNHNFWWNHIHPDDKILIAVERDQILEKGYSCSEYRFRHQDGDYRWMRDEAKLIRDEAGNPIELIGYWIEISERKQIETTLTEREAILSNLCENTTLMMGVIELVDDDIYHLWDNPATRKLFSCNEQQMKNQSCRRLGMAENLIQLWLKHCYKVHKTQHPAHCEYTHKTPIREHWFSATFCPVPGNFTHPRCCYVVEDITERKHTEEALRHTTQSLLESQQIAHIANWNFDVISGQITWSEEMFHIFGLEISLGEPSFEELLEMIHPEDQDHHQQVLDRSLTMGEYFDIEYRLIRPNGELRYLNTQGEVRKDEQGQVIRLFGVAIDVTEQKLAEEALCASEARYRALVEQMPAAVYTITVGEASMPLYISPRIEQMLGYTADEWMSNPQLWSQRLHPEDREQMSNRLSNLPTHDHPFGDEYRLLTRNQDVLWIQDSAVVIRDEDGTPILLQGGMLDITERKQAEVALRQSEERFSTLIRNLSVGVMLHGSQGEILLCNPKASQLLGLSEGELLGKTSLSSEWEIIREDGSPFPYQDHPVPQAIITRQAVKDVLMGIYRPSAKTVEERELLWILVSAEPQLIEDRKVQHVICTFSDITILKQVQENLRTSEQLYRTIAHNFPNGTIFLFDRDLRYLVADGQGLAHLQLRREALEGHRLSEVLSAEIYTSTEPLYQTALAGKERVEEVQYQDQTYLVRAVPIRNEEDEVILGMIVSQNITEQKQAELALQRANLHLAEVNQQLEQSVKELEQRHRESAIINEMIEFLQACHTLEEAYGPISEFLKLLFPSCAGTVLLSNQNANQVESIATFGELATGELNLAFDECWALRRGQIHLAQGSQPGLFCHHVDCHPLPTASICIPTLVQGQAFGLFYVRTQAVEGLSKGQQQLAQTVAEQISLGLSNLQLREELRNQSIRDALTGLFNRRYLKECLVREFQRSQRSGQPLGVIMVDIDHFKQFNDNFGHEAGDVVLQKVAQFLQRQVRLSDIACRYGGEEMTIILPEISLESVTAKAEELCQGIRQLQLSYQGKDLGQITASFGVACFPQQGCTPEEVIKKADEALYQAKDRGRNQVVCA</sequence>
<evidence type="ECO:0000256" key="1">
    <source>
        <dbReference type="ARBA" id="ARBA00004429"/>
    </source>
</evidence>
<dbReference type="Gene3D" id="3.30.450.20">
    <property type="entry name" value="PAS domain"/>
    <property type="match status" value="7"/>
</dbReference>
<dbReference type="Pfam" id="PF01590">
    <property type="entry name" value="GAF"/>
    <property type="match status" value="1"/>
</dbReference>
<feature type="domain" description="PAC" evidence="13">
    <location>
        <begin position="1216"/>
        <end position="1268"/>
    </location>
</feature>
<dbReference type="InterPro" id="IPR035965">
    <property type="entry name" value="PAS-like_dom_sf"/>
</dbReference>
<evidence type="ECO:0000256" key="5">
    <source>
        <dbReference type="ARBA" id="ARBA00022692"/>
    </source>
</evidence>
<dbReference type="EMBL" id="AUZM01000008">
    <property type="protein sequence ID" value="ERT08775.1"/>
    <property type="molecule type" value="Genomic_DNA"/>
</dbReference>
<feature type="domain" description="PAC" evidence="13">
    <location>
        <begin position="1089"/>
        <end position="1147"/>
    </location>
</feature>
<dbReference type="FunFam" id="2.10.70.100:FF:000001">
    <property type="entry name" value="Sensory transduction histidine kinase"/>
    <property type="match status" value="1"/>
</dbReference>
<dbReference type="InterPro" id="IPR052155">
    <property type="entry name" value="Biofilm_reg_signaling"/>
</dbReference>
<dbReference type="PROSITE" id="PS51371">
    <property type="entry name" value="CBS"/>
    <property type="match status" value="4"/>
</dbReference>
<dbReference type="InterPro" id="IPR000160">
    <property type="entry name" value="GGDEF_dom"/>
</dbReference>
<evidence type="ECO:0000256" key="9">
    <source>
        <dbReference type="ARBA" id="ARBA00023136"/>
    </source>
</evidence>
<keyword evidence="9" id="KW-0472">Membrane</keyword>
<dbReference type="GO" id="GO:0016740">
    <property type="term" value="F:transferase activity"/>
    <property type="evidence" value="ECO:0007669"/>
    <property type="project" value="UniProtKB-KW"/>
</dbReference>
<name>U7QNR9_9CYAN</name>
<evidence type="ECO:0000256" key="10">
    <source>
        <dbReference type="PROSITE-ProRule" id="PRU00703"/>
    </source>
</evidence>
<dbReference type="InterPro" id="IPR046342">
    <property type="entry name" value="CBS_dom_sf"/>
</dbReference>
<feature type="coiled-coil region" evidence="11">
    <location>
        <begin position="446"/>
        <end position="473"/>
    </location>
</feature>
<evidence type="ECO:0000259" key="15">
    <source>
        <dbReference type="PROSITE" id="PS51371"/>
    </source>
</evidence>
<dbReference type="Gene3D" id="3.30.450.40">
    <property type="match status" value="1"/>
</dbReference>
<feature type="domain" description="CBS" evidence="15">
    <location>
        <begin position="237"/>
        <end position="294"/>
    </location>
</feature>
<dbReference type="InterPro" id="IPR000644">
    <property type="entry name" value="CBS_dom"/>
</dbReference>
<reference evidence="16 17" key="1">
    <citation type="journal article" date="2013" name="Front. Microbiol.">
        <title>Comparative genomic analyses of the cyanobacterium, Lyngbya aestuarii BL J, a powerful hydrogen producer.</title>
        <authorList>
            <person name="Kothari A."/>
            <person name="Vaughn M."/>
            <person name="Garcia-Pichel F."/>
        </authorList>
    </citation>
    <scope>NUCLEOTIDE SEQUENCE [LARGE SCALE GENOMIC DNA]</scope>
    <source>
        <strain evidence="16 17">BL J</strain>
    </source>
</reference>
<feature type="coiled-coil region" evidence="11">
    <location>
        <begin position="1259"/>
        <end position="1297"/>
    </location>
</feature>
<dbReference type="InterPro" id="IPR000014">
    <property type="entry name" value="PAS"/>
</dbReference>
<dbReference type="RefSeq" id="WP_023065121.1">
    <property type="nucleotide sequence ID" value="NZ_AUZM01000008.1"/>
</dbReference>
<keyword evidence="5" id="KW-0812">Transmembrane</keyword>
<dbReference type="SMART" id="SM00065">
    <property type="entry name" value="GAF"/>
    <property type="match status" value="1"/>
</dbReference>
<dbReference type="CDD" id="cd04620">
    <property type="entry name" value="CBS_two-component_sensor_histidine_kinase_repeat1"/>
    <property type="match status" value="1"/>
</dbReference>
<dbReference type="Pfam" id="PF08447">
    <property type="entry name" value="PAS_3"/>
    <property type="match status" value="3"/>
</dbReference>
<dbReference type="CDD" id="cd01949">
    <property type="entry name" value="GGDEF"/>
    <property type="match status" value="1"/>
</dbReference>
<keyword evidence="2" id="KW-1003">Cell membrane</keyword>
<dbReference type="SUPFAM" id="SSF54631">
    <property type="entry name" value="CBS-domain pair"/>
    <property type="match status" value="2"/>
</dbReference>
<evidence type="ECO:0000256" key="3">
    <source>
        <dbReference type="ARBA" id="ARBA00022519"/>
    </source>
</evidence>
<feature type="domain" description="PAS" evidence="12">
    <location>
        <begin position="329"/>
        <end position="400"/>
    </location>
</feature>
<comment type="caution">
    <text evidence="16">The sequence shown here is derived from an EMBL/GenBank/DDBJ whole genome shotgun (WGS) entry which is preliminary data.</text>
</comment>
<feature type="domain" description="PAC" evidence="13">
    <location>
        <begin position="570"/>
        <end position="622"/>
    </location>
</feature>
<feature type="domain" description="PAC" evidence="13">
    <location>
        <begin position="826"/>
        <end position="878"/>
    </location>
</feature>
<gene>
    <name evidence="16" type="ORF">M595_1327</name>
</gene>
<dbReference type="Pfam" id="PF00990">
    <property type="entry name" value="GGDEF"/>
    <property type="match status" value="1"/>
</dbReference>
<accession>U7QNR9</accession>
<proteinExistence type="predicted"/>
<dbReference type="SMART" id="SM00091">
    <property type="entry name" value="PAS"/>
    <property type="match status" value="6"/>
</dbReference>
<feature type="domain" description="PAS" evidence="12">
    <location>
        <begin position="495"/>
        <end position="568"/>
    </location>
</feature>
<dbReference type="PATRIC" id="fig|1348334.3.peg.1295"/>
<dbReference type="FunFam" id="3.30.70.270:FF:000001">
    <property type="entry name" value="Diguanylate cyclase domain protein"/>
    <property type="match status" value="1"/>
</dbReference>
<evidence type="ECO:0000256" key="8">
    <source>
        <dbReference type="ARBA" id="ARBA00022989"/>
    </source>
</evidence>
<dbReference type="SMART" id="SM00086">
    <property type="entry name" value="PAC"/>
    <property type="match status" value="6"/>
</dbReference>
<dbReference type="SMART" id="SM00267">
    <property type="entry name" value="GGDEF"/>
    <property type="match status" value="1"/>
</dbReference>
<evidence type="ECO:0000259" key="12">
    <source>
        <dbReference type="PROSITE" id="PS50112"/>
    </source>
</evidence>